<dbReference type="SUPFAM" id="SSF81383">
    <property type="entry name" value="F-box domain"/>
    <property type="match status" value="1"/>
</dbReference>
<dbReference type="PROSITE" id="PS50181">
    <property type="entry name" value="FBOX"/>
    <property type="match status" value="1"/>
</dbReference>
<evidence type="ECO:0000313" key="3">
    <source>
        <dbReference type="Proteomes" id="UP001375240"/>
    </source>
</evidence>
<sequence>MQAQTSSGTATSKPYMPLEIIQEVLLNIPSIELITTFRCVCTSWKALIETSPALKYYSTTGLQKPARQNCGHDAYTASTTAITPMAITVISLFWRKAARKALKIEDHGHPMVLRSLYQQPPNRRNGDTLEYWGPVDEYLAKVIEHLPGGVLVDAQVEITVNKVAGQFEYIFQVVPITVVLPHNRLELKITPDRPLEPLKASTHTTMIYPERPARRWWSAPFMVGQMKEVMVSLLRSRQYTPELTRFCHHSRSFGCPEPHGLYAYRGNGWRVRCEKSRANSGYIEMPGTRRPTNAVVKLRFSTLHFYHGPPTVVPMQTTVSFLFNAVKPFRVRFHQEVESNNQW</sequence>
<dbReference type="Gene3D" id="1.20.1280.50">
    <property type="match status" value="1"/>
</dbReference>
<proteinExistence type="predicted"/>
<organism evidence="2 3">
    <name type="scientific">Orbilia brochopaga</name>
    <dbReference type="NCBI Taxonomy" id="3140254"/>
    <lineage>
        <taxon>Eukaryota</taxon>
        <taxon>Fungi</taxon>
        <taxon>Dikarya</taxon>
        <taxon>Ascomycota</taxon>
        <taxon>Pezizomycotina</taxon>
        <taxon>Orbiliomycetes</taxon>
        <taxon>Orbiliales</taxon>
        <taxon>Orbiliaceae</taxon>
        <taxon>Orbilia</taxon>
    </lineage>
</organism>
<protein>
    <recommendedName>
        <fullName evidence="1">F-box domain-containing protein</fullName>
    </recommendedName>
</protein>
<evidence type="ECO:0000313" key="2">
    <source>
        <dbReference type="EMBL" id="KAK6354661.1"/>
    </source>
</evidence>
<dbReference type="Proteomes" id="UP001375240">
    <property type="component" value="Unassembled WGS sequence"/>
</dbReference>
<dbReference type="Pfam" id="PF00646">
    <property type="entry name" value="F-box"/>
    <property type="match status" value="1"/>
</dbReference>
<keyword evidence="3" id="KW-1185">Reference proteome</keyword>
<dbReference type="InterPro" id="IPR036047">
    <property type="entry name" value="F-box-like_dom_sf"/>
</dbReference>
<reference evidence="2 3" key="1">
    <citation type="submission" date="2019-10" db="EMBL/GenBank/DDBJ databases">
        <authorList>
            <person name="Palmer J.M."/>
        </authorList>
    </citation>
    <scope>NUCLEOTIDE SEQUENCE [LARGE SCALE GENOMIC DNA]</scope>
    <source>
        <strain evidence="2 3">TWF696</strain>
    </source>
</reference>
<feature type="domain" description="F-box" evidence="1">
    <location>
        <begin position="10"/>
        <end position="60"/>
    </location>
</feature>
<dbReference type="InterPro" id="IPR001810">
    <property type="entry name" value="F-box_dom"/>
</dbReference>
<gene>
    <name evidence="2" type="ORF">TWF696_003801</name>
</gene>
<name>A0AAV9VAQ0_9PEZI</name>
<evidence type="ECO:0000259" key="1">
    <source>
        <dbReference type="PROSITE" id="PS50181"/>
    </source>
</evidence>
<dbReference type="EMBL" id="JAVHNQ010000002">
    <property type="protein sequence ID" value="KAK6354661.1"/>
    <property type="molecule type" value="Genomic_DNA"/>
</dbReference>
<comment type="caution">
    <text evidence="2">The sequence shown here is derived from an EMBL/GenBank/DDBJ whole genome shotgun (WGS) entry which is preliminary data.</text>
</comment>
<dbReference type="AlphaFoldDB" id="A0AAV9VAQ0"/>
<accession>A0AAV9VAQ0</accession>